<gene>
    <name evidence="1" type="ORF">bsdcttw_46850</name>
</gene>
<reference evidence="1 2" key="1">
    <citation type="submission" date="2020-08" db="EMBL/GenBank/DDBJ databases">
        <title>Draft genome sequencing of an Anaerocolumna strain isolated from anoxic soil subjected to BSD treatment.</title>
        <authorList>
            <person name="Uek A."/>
            <person name="Tonouchi A."/>
        </authorList>
    </citation>
    <scope>NUCLEOTIDE SEQUENCE [LARGE SCALE GENOMIC DNA]</scope>
    <source>
        <strain evidence="1 2">CTTW</strain>
    </source>
</reference>
<organism evidence="1 2">
    <name type="scientific">Anaerocolumna chitinilytica</name>
    <dbReference type="NCBI Taxonomy" id="1727145"/>
    <lineage>
        <taxon>Bacteria</taxon>
        <taxon>Bacillati</taxon>
        <taxon>Bacillota</taxon>
        <taxon>Clostridia</taxon>
        <taxon>Lachnospirales</taxon>
        <taxon>Lachnospiraceae</taxon>
        <taxon>Anaerocolumna</taxon>
    </lineage>
</organism>
<protein>
    <recommendedName>
        <fullName evidence="3">Rha family transcriptional regulator</fullName>
    </recommendedName>
</protein>
<evidence type="ECO:0008006" key="3">
    <source>
        <dbReference type="Google" id="ProtNLM"/>
    </source>
</evidence>
<dbReference type="InterPro" id="IPR014054">
    <property type="entry name" value="Phage_regulatory_Rha"/>
</dbReference>
<sequence>MNNLVSISGNDVFTNSKVISEGTNNQHHAIREIIKKYKNDFEEFGTLLISNEESTGGRPTELFLLNEEQATLLMTYLRNSEKVRKFKIELVKQFYEMRRFILERQSSEWIATRYHGKLTRKSETDTIQKLVEYAKSQGSEHADMLYLTYSKLANGIAGIKKRDDATISQLNNLELVENIILHVIEAGIMRDKHYKEIYQDCKGRLESFKDIAYIGQAV</sequence>
<dbReference type="AlphaFoldDB" id="A0A7M3SAM7"/>
<evidence type="ECO:0000313" key="1">
    <source>
        <dbReference type="EMBL" id="BCK01645.1"/>
    </source>
</evidence>
<name>A0A7M3SAM7_9FIRM</name>
<reference evidence="1 2" key="2">
    <citation type="submission" date="2020-08" db="EMBL/GenBank/DDBJ databases">
        <authorList>
            <person name="Ueki A."/>
            <person name="Tonouchi A."/>
        </authorList>
    </citation>
    <scope>NUCLEOTIDE SEQUENCE [LARGE SCALE GENOMIC DNA]</scope>
    <source>
        <strain evidence="1 2">CTTW</strain>
    </source>
</reference>
<accession>A0A7M3SAM7</accession>
<dbReference type="RefSeq" id="WP_185257187.1">
    <property type="nucleotide sequence ID" value="NZ_AP023368.1"/>
</dbReference>
<dbReference type="KEGG" id="acht:bsdcttw_46850"/>
<evidence type="ECO:0000313" key="2">
    <source>
        <dbReference type="Proteomes" id="UP000515703"/>
    </source>
</evidence>
<proteinExistence type="predicted"/>
<keyword evidence="2" id="KW-1185">Reference proteome</keyword>
<dbReference type="Pfam" id="PF09669">
    <property type="entry name" value="Phage_pRha"/>
    <property type="match status" value="1"/>
</dbReference>
<dbReference type="Proteomes" id="UP000515703">
    <property type="component" value="Chromosome"/>
</dbReference>
<dbReference type="EMBL" id="AP023368">
    <property type="protein sequence ID" value="BCK01645.1"/>
    <property type="molecule type" value="Genomic_DNA"/>
</dbReference>